<dbReference type="PANTHER" id="PTHR12225:SF0">
    <property type="entry name" value="PROTEASOMAL UBIQUITIN RECEPTOR ADRM1"/>
    <property type="match status" value="1"/>
</dbReference>
<feature type="domain" description="DEUBAD" evidence="10">
    <location>
        <begin position="264"/>
        <end position="379"/>
    </location>
</feature>
<evidence type="ECO:0000256" key="9">
    <source>
        <dbReference type="SAM" id="MobiDB-lite"/>
    </source>
</evidence>
<dbReference type="FunFam" id="2.30.29.70:FF:000001">
    <property type="entry name" value="Proteasomal ubiquitin receptor ADRM1"/>
    <property type="match status" value="1"/>
</dbReference>
<reference evidence="12 13" key="1">
    <citation type="journal article" date="2011" name="Science">
        <title>The ecoresponsive genome of Daphnia pulex.</title>
        <authorList>
            <person name="Colbourne J.K."/>
            <person name="Pfrender M.E."/>
            <person name="Gilbert D."/>
            <person name="Thomas W.K."/>
            <person name="Tucker A."/>
            <person name="Oakley T.H."/>
            <person name="Tokishita S."/>
            <person name="Aerts A."/>
            <person name="Arnold G.J."/>
            <person name="Basu M.K."/>
            <person name="Bauer D.J."/>
            <person name="Caceres C.E."/>
            <person name="Carmel L."/>
            <person name="Casola C."/>
            <person name="Choi J.H."/>
            <person name="Detter J.C."/>
            <person name="Dong Q."/>
            <person name="Dusheyko S."/>
            <person name="Eads B.D."/>
            <person name="Frohlich T."/>
            <person name="Geiler-Samerotte K.A."/>
            <person name="Gerlach D."/>
            <person name="Hatcher P."/>
            <person name="Jogdeo S."/>
            <person name="Krijgsveld J."/>
            <person name="Kriventseva E.V."/>
            <person name="Kultz D."/>
            <person name="Laforsch C."/>
            <person name="Lindquist E."/>
            <person name="Lopez J."/>
            <person name="Manak J.R."/>
            <person name="Muller J."/>
            <person name="Pangilinan J."/>
            <person name="Patwardhan R.P."/>
            <person name="Pitluck S."/>
            <person name="Pritham E.J."/>
            <person name="Rechtsteiner A."/>
            <person name="Rho M."/>
            <person name="Rogozin I.B."/>
            <person name="Sakarya O."/>
            <person name="Salamov A."/>
            <person name="Schaack S."/>
            <person name="Shapiro H."/>
            <person name="Shiga Y."/>
            <person name="Skalitzky C."/>
            <person name="Smith Z."/>
            <person name="Souvorov A."/>
            <person name="Sung W."/>
            <person name="Tang Z."/>
            <person name="Tsuchiya D."/>
            <person name="Tu H."/>
            <person name="Vos H."/>
            <person name="Wang M."/>
            <person name="Wolf Y.I."/>
            <person name="Yamagata H."/>
            <person name="Yamada T."/>
            <person name="Ye Y."/>
            <person name="Shaw J.R."/>
            <person name="Andrews J."/>
            <person name="Crease T.J."/>
            <person name="Tang H."/>
            <person name="Lucas S.M."/>
            <person name="Robertson H.M."/>
            <person name="Bork P."/>
            <person name="Koonin E.V."/>
            <person name="Zdobnov E.M."/>
            <person name="Grigoriev I.V."/>
            <person name="Lynch M."/>
            <person name="Boore J.L."/>
        </authorList>
    </citation>
    <scope>NUCLEOTIDE SEQUENCE [LARGE SCALE GENOMIC DNA]</scope>
</reference>
<dbReference type="GO" id="GO:0070628">
    <property type="term" value="F:proteasome binding"/>
    <property type="evidence" value="ECO:0000318"/>
    <property type="project" value="GO_Central"/>
</dbReference>
<dbReference type="Pfam" id="PF04683">
    <property type="entry name" value="Rpn13_ADRM1_Pru"/>
    <property type="match status" value="1"/>
</dbReference>
<evidence type="ECO:0000256" key="8">
    <source>
        <dbReference type="ARBA" id="ARBA00070663"/>
    </source>
</evidence>
<dbReference type="Gene3D" id="2.30.29.70">
    <property type="entry name" value="Proteasomal ubiquitin receptor Rpn13/ADRM1"/>
    <property type="match status" value="1"/>
</dbReference>
<evidence type="ECO:0000259" key="11">
    <source>
        <dbReference type="PROSITE" id="PS51917"/>
    </source>
</evidence>
<dbReference type="Gene3D" id="1.10.2020.20">
    <property type="match status" value="1"/>
</dbReference>
<dbReference type="PROSITE" id="PS51916">
    <property type="entry name" value="DEUBAD"/>
    <property type="match status" value="1"/>
</dbReference>
<evidence type="ECO:0000256" key="4">
    <source>
        <dbReference type="ARBA" id="ARBA00022490"/>
    </source>
</evidence>
<evidence type="ECO:0000313" key="13">
    <source>
        <dbReference type="Proteomes" id="UP000000305"/>
    </source>
</evidence>
<dbReference type="EMBL" id="GL732534">
    <property type="protein sequence ID" value="EFX84419.1"/>
    <property type="molecule type" value="Genomic_DNA"/>
</dbReference>
<keyword evidence="13" id="KW-1185">Reference proteome</keyword>
<dbReference type="AlphaFoldDB" id="E9G779"/>
<dbReference type="InParanoid" id="E9G779"/>
<dbReference type="OrthoDB" id="340431at2759"/>
<feature type="region of interest" description="Disordered" evidence="9">
    <location>
        <begin position="171"/>
        <end position="207"/>
    </location>
</feature>
<gene>
    <name evidence="12" type="ORF">DAPPUDRAFT_194394</name>
</gene>
<keyword evidence="6" id="KW-0539">Nucleus</keyword>
<keyword evidence="5" id="KW-0647">Proteasome</keyword>
<feature type="region of interest" description="Disordered" evidence="9">
    <location>
        <begin position="118"/>
        <end position="141"/>
    </location>
</feature>
<evidence type="ECO:0000313" key="12">
    <source>
        <dbReference type="EMBL" id="EFX84419.1"/>
    </source>
</evidence>
<dbReference type="FunFam" id="1.10.2020.20:FF:000001">
    <property type="entry name" value="Proteasomal ubiquitin receptor ADRM1"/>
    <property type="match status" value="1"/>
</dbReference>
<protein>
    <recommendedName>
        <fullName evidence="8">Proteasomal ubiquitin receptor ADRM1 homolog</fullName>
    </recommendedName>
</protein>
<dbReference type="GO" id="GO:0061133">
    <property type="term" value="F:endopeptidase activator activity"/>
    <property type="evidence" value="ECO:0000318"/>
    <property type="project" value="GO_Central"/>
</dbReference>
<dbReference type="GO" id="GO:0005634">
    <property type="term" value="C:nucleus"/>
    <property type="evidence" value="ECO:0007669"/>
    <property type="project" value="UniProtKB-SubCell"/>
</dbReference>
<comment type="similarity">
    <text evidence="3">Belongs to the ADRM1 family.</text>
</comment>
<dbReference type="InterPro" id="IPR006773">
    <property type="entry name" value="Rpn13/ADRM1"/>
</dbReference>
<dbReference type="InterPro" id="IPR044868">
    <property type="entry name" value="Rpn13/ADRM1_Pru"/>
</dbReference>
<feature type="domain" description="Pru" evidence="11">
    <location>
        <begin position="11"/>
        <end position="124"/>
    </location>
</feature>
<comment type="function">
    <text evidence="7">May function as a proteasomal ubiquitin receptor. May promote the deubiquitinating activity associated with the 26S proteasome.</text>
</comment>
<dbReference type="PANTHER" id="PTHR12225">
    <property type="entry name" value="ADHESION REGULATING MOLECULE 1 110 KDA CELL MEMBRANE GLYCOPROTEIN"/>
    <property type="match status" value="1"/>
</dbReference>
<organism evidence="12 13">
    <name type="scientific">Daphnia pulex</name>
    <name type="common">Water flea</name>
    <dbReference type="NCBI Taxonomy" id="6669"/>
    <lineage>
        <taxon>Eukaryota</taxon>
        <taxon>Metazoa</taxon>
        <taxon>Ecdysozoa</taxon>
        <taxon>Arthropoda</taxon>
        <taxon>Crustacea</taxon>
        <taxon>Branchiopoda</taxon>
        <taxon>Diplostraca</taxon>
        <taxon>Cladocera</taxon>
        <taxon>Anomopoda</taxon>
        <taxon>Daphniidae</taxon>
        <taxon>Daphnia</taxon>
    </lineage>
</organism>
<dbReference type="PROSITE" id="PS51917">
    <property type="entry name" value="PRU"/>
    <property type="match status" value="1"/>
</dbReference>
<dbReference type="FunCoup" id="E9G779">
    <property type="interactions" value="1359"/>
</dbReference>
<evidence type="ECO:0000259" key="10">
    <source>
        <dbReference type="PROSITE" id="PS51916"/>
    </source>
</evidence>
<feature type="compositionally biased region" description="Low complexity" evidence="9">
    <location>
        <begin position="181"/>
        <end position="207"/>
    </location>
</feature>
<dbReference type="HOGENOM" id="CLU_041798_2_0_1"/>
<dbReference type="GO" id="GO:0005737">
    <property type="term" value="C:cytoplasm"/>
    <property type="evidence" value="ECO:0007669"/>
    <property type="project" value="UniProtKB-SubCell"/>
</dbReference>
<dbReference type="InterPro" id="IPR044867">
    <property type="entry name" value="DEUBAD_dom"/>
</dbReference>
<comment type="subcellular location">
    <subcellularLocation>
        <location evidence="2">Cytoplasm</location>
    </subcellularLocation>
    <subcellularLocation>
        <location evidence="1">Nucleus</location>
    </subcellularLocation>
</comment>
<evidence type="ECO:0000256" key="7">
    <source>
        <dbReference type="ARBA" id="ARBA00054744"/>
    </source>
</evidence>
<dbReference type="STRING" id="6669.E9G779"/>
<dbReference type="OMA" id="SNQRHFF"/>
<evidence type="ECO:0000256" key="6">
    <source>
        <dbReference type="ARBA" id="ARBA00023242"/>
    </source>
</evidence>
<sequence>MSLFSSSSSRSQSKNLVEFRAGKMTMRGNMVHPDKRKGLVYIHQSSDSLIHFCWKDRQSGSVEDDWIIFPDDCEYVRVPQCTTGRVFLLKFKSSNKKTFFWMQEPKTDKDETYCRKVNEYLNNPPTPGSQSGRGGSNLGSERDLQSLLSSMSQQQLMQLFGNVGGMSGLSSLLVPSDGNMRSGSSSRSRSSGATSGSASQARSAAAIPPAAATSAPVAAATTPSSANVGSNLPATPLTTGVPSLGNLTNLQQILSGIQVPDSPPGRPEKPSVDLSEGLSTDVLHPILNNADFMRQLRDFLPPSDQASEGDTASMVRDTVQSPQFAQALSVFSAALQSGQLGPLIQQFGLGSEAVEAAQKGDMEAFIAALQNKDKKKEEGDDGMALD</sequence>
<evidence type="ECO:0000256" key="2">
    <source>
        <dbReference type="ARBA" id="ARBA00004496"/>
    </source>
</evidence>
<dbReference type="GO" id="GO:0008541">
    <property type="term" value="C:proteasome regulatory particle, lid subcomplex"/>
    <property type="evidence" value="ECO:0000318"/>
    <property type="project" value="GO_Central"/>
</dbReference>
<dbReference type="PhylomeDB" id="E9G779"/>
<dbReference type="CDD" id="cd13314">
    <property type="entry name" value="PH_Rpn13"/>
    <property type="match status" value="1"/>
</dbReference>
<dbReference type="InterPro" id="IPR032368">
    <property type="entry name" value="RPN13_DEUBAD"/>
</dbReference>
<dbReference type="eggNOG" id="KOG3037">
    <property type="taxonomic scope" value="Eukaryota"/>
</dbReference>
<evidence type="ECO:0000256" key="1">
    <source>
        <dbReference type="ARBA" id="ARBA00004123"/>
    </source>
</evidence>
<dbReference type="InterPro" id="IPR038633">
    <property type="entry name" value="Rpn13/ADRM1_Pru_sf"/>
</dbReference>
<dbReference type="InterPro" id="IPR038108">
    <property type="entry name" value="RPN13_DEUBAD_sf"/>
</dbReference>
<evidence type="ECO:0000256" key="5">
    <source>
        <dbReference type="ARBA" id="ARBA00022942"/>
    </source>
</evidence>
<dbReference type="Pfam" id="PF16550">
    <property type="entry name" value="RPN13_C"/>
    <property type="match status" value="1"/>
</dbReference>
<evidence type="ECO:0000256" key="3">
    <source>
        <dbReference type="ARBA" id="ARBA00009216"/>
    </source>
</evidence>
<proteinExistence type="inferred from homology"/>
<dbReference type="KEGG" id="dpx:DAPPUDRAFT_194394"/>
<name>E9G779_DAPPU</name>
<accession>E9G779</accession>
<dbReference type="Proteomes" id="UP000000305">
    <property type="component" value="Unassembled WGS sequence"/>
</dbReference>
<keyword evidence="4" id="KW-0963">Cytoplasm</keyword>